<dbReference type="Proteomes" id="UP001589887">
    <property type="component" value="Unassembled WGS sequence"/>
</dbReference>
<feature type="compositionally biased region" description="Basic and acidic residues" evidence="2">
    <location>
        <begin position="940"/>
        <end position="949"/>
    </location>
</feature>
<dbReference type="Gene3D" id="2.80.10.50">
    <property type="match status" value="1"/>
</dbReference>
<proteinExistence type="predicted"/>
<feature type="domain" description="Ricin B lectin" evidence="3">
    <location>
        <begin position="187"/>
        <end position="318"/>
    </location>
</feature>
<dbReference type="Pfam" id="PF14440">
    <property type="entry name" value="XOO_2897-deam"/>
    <property type="match status" value="1"/>
</dbReference>
<feature type="coiled-coil region" evidence="1">
    <location>
        <begin position="332"/>
        <end position="363"/>
    </location>
</feature>
<comment type="caution">
    <text evidence="4">The sequence shown here is derived from an EMBL/GenBank/DDBJ whole genome shotgun (WGS) entry which is preliminary data.</text>
</comment>
<dbReference type="PROSITE" id="PS50231">
    <property type="entry name" value="RICIN_B_LECTIN"/>
    <property type="match status" value="1"/>
</dbReference>
<keyword evidence="1" id="KW-0175">Coiled coil</keyword>
<protein>
    <submittedName>
        <fullName evidence="4">RICIN domain-containing protein</fullName>
    </submittedName>
</protein>
<sequence>MWNPLFDPSPTADDKTKAAALAIGDQLYTTGGTPQEQQAWALWKKNSGKAEENQWFVPRVFADDARIFLSSGGFPTAAPTPDSPEFRIAVEDLKARFATCAWHDPIDPDRVLGKEVGQAASEWQQEIVSQATQRQQILGSSSTAAKALQDGTFALGKLLGQSWVADYSTRWLDYSTEGGIGWIGDASNVIKVVAAPGKCLDVAGGSSDNGAAVQIWTCNNGPEQDWRLEPDGSGLHLRNVKSGKCLDVDHANSADGTKIQIWNCNQAPAQTWEADVRATTSLKNTGTGKCLDLHTFTNSQDAFLYPCNGTDGQKFKVSPKGHTGPAPTKANVDKAKANITGAQAEAKKQLDALRTQLQTAKQAAASSSTAQQAAYAIADQNGAPRGRGLIVGQQKDQVTQGAAAALEAMVKAGETAEAATRASAADSDTITQRALAQAAQVRAEFRKKAAETAEFQAKAARDAAKLHRDNARTDAETAKAKLADAVKAEGQAKAAAADAHAKRLAAEAEEQKAKAEKETAAAKQGEANQHKQNAQTEAGKAKDAKDRAEAAEQTAKGKRDDAVSARDKAVALRSDAYNAEQKADAARVKADAKEAYAQSLDAGEAADAARKAADEAASAANDAVAAAKRARSEADAATQAAAEADAAATKAEAAAKRARSDADAAQAAKLKADAAVRTATSATADAIEAAQHAAAEAAAAVKQANAATAQAKSAKANADAAMKEALTALAASAKAAGYAHVTAQAAADATAAARQVAKPANDAVQLGGPYADTDSTASLVVLTGQASRTIGEQQQAVAQAHADNAQKEAEAAKDIANQAQGDVKEAYLHAANAAAYAAEARGYAKEALGYSAQAAGYAAEAAKSLARTVEYDRQATEDAAAADKAAGRAEGYAKEARESADQAALDAAAAREAAAQAAQSAKDAVAAADRANTAATEAEQAAKDADQAAKDTQNASQRAETKEKNTQISTGAGSIGGVFFKTKVEPVGEPENVKKDNCNVIIHTGDCVITATITSKVFVDLYLCTNPDIPDAQSGCLASDTLFLDSQELTPQTQEVTYTITPQEFSRAIAKGLIKALTEDFTGCWDKTTGGGGSWGNCGWAAFDVTTLVFGNIAVKAISDGVKSLDAAFRTGIGIEDAWKSLRTAGLTEAALEGVGAKFISNLVRLCAKSKPLRAAAAGDSDLCRKMIPYAGSELAVVAYKFRVASGLRYKYGMNIAAARVPGWAAATGAKDDFVVFANTPKGLHSEEKIIQELESKGFNRSQISELYSERSPCKEKCAPLLEGIPYTWSTPDGPGARDMLNHMIETFERGKLARSTERQPSE</sequence>
<organism evidence="4 5">
    <name type="scientific">Streptomyces noboritoensis</name>
    <dbReference type="NCBI Taxonomy" id="67337"/>
    <lineage>
        <taxon>Bacteria</taxon>
        <taxon>Bacillati</taxon>
        <taxon>Actinomycetota</taxon>
        <taxon>Actinomycetes</taxon>
        <taxon>Kitasatosporales</taxon>
        <taxon>Streptomycetaceae</taxon>
        <taxon>Streptomyces</taxon>
    </lineage>
</organism>
<feature type="region of interest" description="Disordered" evidence="2">
    <location>
        <begin position="935"/>
        <end position="970"/>
    </location>
</feature>
<dbReference type="InterPro" id="IPR032722">
    <property type="entry name" value="Deaminase_XOO_2897"/>
</dbReference>
<evidence type="ECO:0000256" key="1">
    <source>
        <dbReference type="SAM" id="Coils"/>
    </source>
</evidence>
<feature type="compositionally biased region" description="Basic and acidic residues" evidence="2">
    <location>
        <begin position="539"/>
        <end position="563"/>
    </location>
</feature>
<dbReference type="CDD" id="cd00161">
    <property type="entry name" value="beta-trefoil_Ricin-like"/>
    <property type="match status" value="1"/>
</dbReference>
<evidence type="ECO:0000259" key="3">
    <source>
        <dbReference type="SMART" id="SM00458"/>
    </source>
</evidence>
<dbReference type="InterPro" id="IPR035992">
    <property type="entry name" value="Ricin_B-like_lectins"/>
</dbReference>
<dbReference type="Pfam" id="PF00652">
    <property type="entry name" value="Ricin_B_lectin"/>
    <property type="match status" value="1"/>
</dbReference>
<evidence type="ECO:0000256" key="2">
    <source>
        <dbReference type="SAM" id="MobiDB-lite"/>
    </source>
</evidence>
<dbReference type="EMBL" id="JBHMQV010000009">
    <property type="protein sequence ID" value="MFC0844795.1"/>
    <property type="molecule type" value="Genomic_DNA"/>
</dbReference>
<feature type="compositionally biased region" description="Basic and acidic residues" evidence="2">
    <location>
        <begin position="499"/>
        <end position="520"/>
    </location>
</feature>
<evidence type="ECO:0000313" key="5">
    <source>
        <dbReference type="Proteomes" id="UP001589887"/>
    </source>
</evidence>
<feature type="region of interest" description="Disordered" evidence="2">
    <location>
        <begin position="498"/>
        <end position="563"/>
    </location>
</feature>
<dbReference type="InterPro" id="IPR000772">
    <property type="entry name" value="Ricin_B_lectin"/>
</dbReference>
<dbReference type="SMART" id="SM00458">
    <property type="entry name" value="RICIN"/>
    <property type="match status" value="1"/>
</dbReference>
<evidence type="ECO:0000313" key="4">
    <source>
        <dbReference type="EMBL" id="MFC0844795.1"/>
    </source>
</evidence>
<keyword evidence="5" id="KW-1185">Reference proteome</keyword>
<gene>
    <name evidence="4" type="ORF">ACFH04_13910</name>
</gene>
<dbReference type="SUPFAM" id="SSF50370">
    <property type="entry name" value="Ricin B-like lectins"/>
    <property type="match status" value="1"/>
</dbReference>
<name>A0ABV6TG85_9ACTN</name>
<feature type="coiled-coil region" evidence="1">
    <location>
        <begin position="627"/>
        <end position="724"/>
    </location>
</feature>
<accession>A0ABV6TG85</accession>
<reference evidence="4 5" key="1">
    <citation type="submission" date="2024-09" db="EMBL/GenBank/DDBJ databases">
        <authorList>
            <person name="Sun Q."/>
            <person name="Mori K."/>
        </authorList>
    </citation>
    <scope>NUCLEOTIDE SEQUENCE [LARGE SCALE GENOMIC DNA]</scope>
    <source>
        <strain evidence="4 5">JCM 4557</strain>
    </source>
</reference>
<dbReference type="RefSeq" id="WP_394319271.1">
    <property type="nucleotide sequence ID" value="NZ_JBHMQV010000009.1"/>
</dbReference>